<dbReference type="EMBL" id="GL629767">
    <property type="protein sequence ID" value="EFX03374.1"/>
    <property type="molecule type" value="Genomic_DNA"/>
</dbReference>
<dbReference type="InterPro" id="IPR036390">
    <property type="entry name" value="WH_DNA-bd_sf"/>
</dbReference>
<evidence type="ECO:0000256" key="5">
    <source>
        <dbReference type="SAM" id="Coils"/>
    </source>
</evidence>
<evidence type="ECO:0000256" key="2">
    <source>
        <dbReference type="ARBA" id="ARBA00022448"/>
    </source>
</evidence>
<protein>
    <recommendedName>
        <fullName evidence="4">ESCRT-II complex subunit VPS25</fullName>
    </recommendedName>
</protein>
<dbReference type="GO" id="GO:0000814">
    <property type="term" value="C:ESCRT II complex"/>
    <property type="evidence" value="ECO:0007669"/>
    <property type="project" value="InterPro"/>
</dbReference>
<keyword evidence="5" id="KW-0175">Coiled coil</keyword>
<evidence type="ECO:0000313" key="9">
    <source>
        <dbReference type="Proteomes" id="UP000007796"/>
    </source>
</evidence>
<dbReference type="Gene3D" id="1.10.10.570">
    <property type="entry name" value="Winged helix' DNA-binding domain. Chain C. Domain 1"/>
    <property type="match status" value="1"/>
</dbReference>
<reference evidence="8 9" key="1">
    <citation type="journal article" date="2011" name="Proc. Natl. Acad. Sci. U.S.A.">
        <title>Genome and transcriptome analyses of the mountain pine beetle-fungal symbiont Grosmannia clavigera, a lodgepole pine pathogen.</title>
        <authorList>
            <person name="DiGuistini S."/>
            <person name="Wang Y."/>
            <person name="Liao N.Y."/>
            <person name="Taylor G."/>
            <person name="Tanguay P."/>
            <person name="Feau N."/>
            <person name="Henrissat B."/>
            <person name="Chan S.K."/>
            <person name="Hesse-Orce U."/>
            <person name="Alamouti S.M."/>
            <person name="Tsui C.K.M."/>
            <person name="Docking R.T."/>
            <person name="Levasseur A."/>
            <person name="Haridas S."/>
            <person name="Robertson G."/>
            <person name="Birol I."/>
            <person name="Holt R.A."/>
            <person name="Marra M.A."/>
            <person name="Hamelin R.C."/>
            <person name="Hirst M."/>
            <person name="Jones S.J.M."/>
            <person name="Bohlmann J."/>
            <person name="Breuil C."/>
        </authorList>
    </citation>
    <scope>NUCLEOTIDE SEQUENCE [LARGE SCALE GENOMIC DNA]</scope>
    <source>
        <strain evidence="9">kw1407 / UAMH 11150</strain>
    </source>
</reference>
<dbReference type="GO" id="GO:0030490">
    <property type="term" value="P:maturation of SSU-rRNA"/>
    <property type="evidence" value="ECO:0007669"/>
    <property type="project" value="TreeGrafter"/>
</dbReference>
<keyword evidence="9" id="KW-1185">Reference proteome</keyword>
<feature type="compositionally biased region" description="Acidic residues" evidence="6">
    <location>
        <begin position="1"/>
        <end position="14"/>
    </location>
</feature>
<feature type="coiled-coil region" evidence="5">
    <location>
        <begin position="121"/>
        <end position="153"/>
    </location>
</feature>
<dbReference type="GO" id="GO:0015031">
    <property type="term" value="P:protein transport"/>
    <property type="evidence" value="ECO:0007669"/>
    <property type="project" value="UniProtKB-KW"/>
</dbReference>
<dbReference type="InterPro" id="IPR007320">
    <property type="entry name" value="PDCD2_C"/>
</dbReference>
<dbReference type="GO" id="GO:0016236">
    <property type="term" value="P:macroautophagy"/>
    <property type="evidence" value="ECO:0007669"/>
    <property type="project" value="UniProtKB-ARBA"/>
</dbReference>
<evidence type="ECO:0000256" key="6">
    <source>
        <dbReference type="SAM" id="MobiDB-lite"/>
    </source>
</evidence>
<sequence>MAPYDSDSDDEENETQLSYTETEVLLGYGEPDKGEAADGNETVSRLGGRPNWLVAEQAPSAALARCGVCKALMVLLLQLNGELPDRFPGHERRLYVFACRNKGCRRKAGSIRAIRGVRMDVAAAVAEAAAAARKKKEKEEREAREAKEAKQTAPVLGEALFGVKNPFAAGGSNLGGGGSNPFGGNPFSLGGASANGSKNPFSMGSPAVAKEAAAEAKEAKETEEAKEVKDLPRTFAETLSLNNKEAAAPTAAPVIEPWPAVETWPVTYPVSWIAEAEYETLDPTPAMPEQAVQMEVDDGSGGGGSSGKEDKYVFESSMDAAFQRFADRVSQNPEQVIRYEFAGQPLLYSKDDTVAGLWQTQQQAGVGVTTMAAGPPRCTACGGRRVFEVQLMPHAIALLEADEMGLEGMDWGTVMVAVCEQDCQGRGRVADKEATYLEEWVGVQWEDLQAKRRSPTQYFYTVHTVTTSSIAPHKKLANIAIGCTHEQTPARAPDEPTLRQDDGAMAQAGQQASGTGESSTAVADPATPASFAFPHYYYFPPMFTLQPNLATRRAQMDKWTALVLAYCRHYRIFRLVLGEPPGAETKTRETSRGPVRIDTGGMDDDDDTPRSVPYYAPDLFRNRQIDRALTMAATREVLEAMRQEGRAEWVGAGENGSSPGPLAADAAATAAAAYIYWKTAEEWAALVDAWIDDTAQRGSVLTLYELTAGDATRGSELHGLDPVVLQRALAVLVKRGRAQVFGAAGSLGVKFF</sequence>
<dbReference type="FunFam" id="1.10.10.10:FF:000141">
    <property type="entry name" value="vacuolar protein-sorting-associated protein 25"/>
    <property type="match status" value="1"/>
</dbReference>
<feature type="compositionally biased region" description="Basic and acidic residues" evidence="6">
    <location>
        <begin position="492"/>
        <end position="502"/>
    </location>
</feature>
<comment type="similarity">
    <text evidence="1">Belongs to the VPS25 family.</text>
</comment>
<dbReference type="GO" id="GO:0071985">
    <property type="term" value="P:multivesicular body sorting pathway"/>
    <property type="evidence" value="ECO:0007669"/>
    <property type="project" value="InterPro"/>
</dbReference>
<dbReference type="eggNOG" id="KOG4068">
    <property type="taxonomic scope" value="Eukaryota"/>
</dbReference>
<feature type="region of interest" description="Disordered" evidence="6">
    <location>
        <begin position="582"/>
        <end position="608"/>
    </location>
</feature>
<feature type="region of interest" description="Disordered" evidence="6">
    <location>
        <begin position="198"/>
        <end position="231"/>
    </location>
</feature>
<evidence type="ECO:0000256" key="3">
    <source>
        <dbReference type="ARBA" id="ARBA00022927"/>
    </source>
</evidence>
<evidence type="ECO:0000256" key="4">
    <source>
        <dbReference type="ARBA" id="ARBA00030094"/>
    </source>
</evidence>
<dbReference type="OrthoDB" id="443682at2759"/>
<accession>F0XFY4</accession>
<organism evidence="9">
    <name type="scientific">Grosmannia clavigera (strain kw1407 / UAMH 11150)</name>
    <name type="common">Blue stain fungus</name>
    <name type="synonym">Graphiocladiella clavigera</name>
    <dbReference type="NCBI Taxonomy" id="655863"/>
    <lineage>
        <taxon>Eukaryota</taxon>
        <taxon>Fungi</taxon>
        <taxon>Dikarya</taxon>
        <taxon>Ascomycota</taxon>
        <taxon>Pezizomycotina</taxon>
        <taxon>Sordariomycetes</taxon>
        <taxon>Sordariomycetidae</taxon>
        <taxon>Ophiostomatales</taxon>
        <taxon>Ophiostomataceae</taxon>
        <taxon>Leptographium</taxon>
    </lineage>
</organism>
<dbReference type="Pfam" id="PF05871">
    <property type="entry name" value="ESCRT-II"/>
    <property type="match status" value="1"/>
</dbReference>
<dbReference type="InterPro" id="IPR014041">
    <property type="entry name" value="ESCRT-II_cplx_Vps25-sub_N"/>
</dbReference>
<dbReference type="FunCoup" id="F0XFY4">
    <property type="interactions" value="305"/>
</dbReference>
<keyword evidence="2" id="KW-0813">Transport</keyword>
<feature type="region of interest" description="Disordered" evidence="6">
    <location>
        <begin position="1"/>
        <end position="21"/>
    </location>
</feature>
<proteinExistence type="inferred from homology"/>
<keyword evidence="3" id="KW-0653">Protein transport</keyword>
<dbReference type="SUPFAM" id="SSF46785">
    <property type="entry name" value="Winged helix' DNA-binding domain"/>
    <property type="match status" value="2"/>
</dbReference>
<dbReference type="InterPro" id="IPR036388">
    <property type="entry name" value="WH-like_DNA-bd_sf"/>
</dbReference>
<name>F0XFY4_GROCL</name>
<evidence type="ECO:0000256" key="1">
    <source>
        <dbReference type="ARBA" id="ARBA00009674"/>
    </source>
</evidence>
<dbReference type="RefSeq" id="XP_014172856.1">
    <property type="nucleotide sequence ID" value="XM_014317381.1"/>
</dbReference>
<dbReference type="STRING" id="655863.F0XFY4"/>
<dbReference type="AlphaFoldDB" id="F0XFY4"/>
<dbReference type="GeneID" id="25978745"/>
<dbReference type="Proteomes" id="UP000007796">
    <property type="component" value="Unassembled WGS sequence"/>
</dbReference>
<feature type="domain" description="Programmed cell death protein 2 C-terminal" evidence="7">
    <location>
        <begin position="319"/>
        <end position="445"/>
    </location>
</feature>
<feature type="region of interest" description="Disordered" evidence="6">
    <location>
        <begin position="487"/>
        <end position="523"/>
    </location>
</feature>
<dbReference type="Gene3D" id="1.10.10.10">
    <property type="entry name" value="Winged helix-like DNA-binding domain superfamily/Winged helix DNA-binding domain"/>
    <property type="match status" value="1"/>
</dbReference>
<dbReference type="InterPro" id="IPR008570">
    <property type="entry name" value="ESCRT-II_cplx_Vps25-sub"/>
</dbReference>
<evidence type="ECO:0000313" key="8">
    <source>
        <dbReference type="EMBL" id="EFX03374.1"/>
    </source>
</evidence>
<dbReference type="InParanoid" id="F0XFY4"/>
<evidence type="ECO:0000259" key="7">
    <source>
        <dbReference type="Pfam" id="PF04194"/>
    </source>
</evidence>
<dbReference type="Pfam" id="PF04194">
    <property type="entry name" value="PDCD2_C"/>
    <property type="match status" value="1"/>
</dbReference>
<feature type="compositionally biased region" description="Low complexity" evidence="6">
    <location>
        <begin position="503"/>
        <end position="516"/>
    </location>
</feature>
<dbReference type="PANTHER" id="PTHR47524:SF1">
    <property type="entry name" value="20S RRNA ACCUMULATION PROTEIN 4"/>
    <property type="match status" value="1"/>
</dbReference>
<dbReference type="eggNOG" id="KOG2061">
    <property type="taxonomic scope" value="Eukaryota"/>
</dbReference>
<feature type="compositionally biased region" description="Basic and acidic residues" evidence="6">
    <location>
        <begin position="212"/>
        <end position="231"/>
    </location>
</feature>
<dbReference type="HOGENOM" id="CLU_370068_0_0_1"/>
<gene>
    <name evidence="8" type="ORF">CMQ_5424</name>
</gene>
<dbReference type="PANTHER" id="PTHR47524">
    <property type="entry name" value="20S RRNA ACCUMULATION PROTEIN 4"/>
    <property type="match status" value="1"/>
</dbReference>